<evidence type="ECO:0000256" key="5">
    <source>
        <dbReference type="SAM" id="MobiDB-lite"/>
    </source>
</evidence>
<dbReference type="InterPro" id="IPR051284">
    <property type="entry name" value="ZnF_MYMT-QRICH1"/>
</dbReference>
<evidence type="ECO:0000313" key="7">
    <source>
        <dbReference type="EMBL" id="KAK6631762.1"/>
    </source>
</evidence>
<dbReference type="InterPro" id="IPR010507">
    <property type="entry name" value="Znf_MYM"/>
</dbReference>
<proteinExistence type="predicted"/>
<keyword evidence="4" id="KW-0862">Zinc</keyword>
<evidence type="ECO:0000313" key="8">
    <source>
        <dbReference type="Proteomes" id="UP001372834"/>
    </source>
</evidence>
<feature type="domain" description="TRASH" evidence="6">
    <location>
        <begin position="800"/>
        <end position="835"/>
    </location>
</feature>
<sequence>MDESQQSEQIISDNDGEKRSDDIHLEATVDSNSQDPEKEVTNLQGVQNESKSCSNGNCKGIEEDGITTSKSTPELSLTNEIVKHSQCINFNPEGSIRCMEENTVFEKSLGELQNIKNCIICTGRSETVDKGTSINESSLSNCNVMNSTDINNSENERFKNISLNKNIEIIQECNIESPDHERKEELNSVDLHTSVSVIVPIQKEECSTSSYNEAVIVQKSTPLVEGRLDSVKCDMNATHINDPNKQIQDINFKSDECFLKLTNSAGDEAPSKGDNTSDISVAIEESNALNDSNSNTVTEGTENICSNNEIDSEQASREPEIIMKNECNKERTFQQVSIESKDSVDKENTINTAGPSINSNINTVTTTAFQDSDNHSQSENDSSEVMDTEIENCNEIELVDLNENELQKEKDINQIGADSNNTEQKNDEFEVDTAKLSFDKLKLDGTLRMNSETVEDTHDIQEVDLSFNIMDEQPDASDRETITGDTGLGEVDNQRNKDENVCIVPDDMSTLLTLQNKAPEHDKSEGDNEIAEKPKTKIIATVVSPDVKLVTEKPTNENNDSSKSRPTRNAAKLAGNKIRSLVLNDIILEQQRTSPIGKGRGESENIEQSHKICAQCKEVKLWKFLMVHGTTNEYLCSEECSEAFAKSFERNTGQIEEENTRGEFRRNCAHCHSQVTINETCLYWETMDFCNEDCLGQYQIQLGSNCANCKGNVLHTSLGKYCVRFGCDIKQFCSVSCLEEYKKGMKVCSYCQKDISKGVEGFLAPVGDKGQFKDFCTQSCMEKYEQICNTSLRVATVEKCAVCDNCKQVQVEFQLDNKTQKLCSEPCFAAFKFVNNVVEGLCNMCKKYFDLSKTEKLYSVIGAK</sequence>
<dbReference type="AlphaFoldDB" id="A0AAN8PHD7"/>
<organism evidence="7 8">
    <name type="scientific">Polyplax serrata</name>
    <name type="common">Common mouse louse</name>
    <dbReference type="NCBI Taxonomy" id="468196"/>
    <lineage>
        <taxon>Eukaryota</taxon>
        <taxon>Metazoa</taxon>
        <taxon>Ecdysozoa</taxon>
        <taxon>Arthropoda</taxon>
        <taxon>Hexapoda</taxon>
        <taxon>Insecta</taxon>
        <taxon>Pterygota</taxon>
        <taxon>Neoptera</taxon>
        <taxon>Paraneoptera</taxon>
        <taxon>Psocodea</taxon>
        <taxon>Troctomorpha</taxon>
        <taxon>Phthiraptera</taxon>
        <taxon>Anoplura</taxon>
        <taxon>Polyplacidae</taxon>
        <taxon>Polyplax</taxon>
    </lineage>
</organism>
<feature type="compositionally biased region" description="Polar residues" evidence="5">
    <location>
        <begin position="1"/>
        <end position="12"/>
    </location>
</feature>
<dbReference type="PANTHER" id="PTHR45736">
    <property type="entry name" value="ZINC FINGER MYM-TYPE PROTEIN"/>
    <property type="match status" value="1"/>
</dbReference>
<evidence type="ECO:0000256" key="3">
    <source>
        <dbReference type="ARBA" id="ARBA00022771"/>
    </source>
</evidence>
<feature type="compositionally biased region" description="Basic and acidic residues" evidence="5">
    <location>
        <begin position="15"/>
        <end position="27"/>
    </location>
</feature>
<dbReference type="InterPro" id="IPR011017">
    <property type="entry name" value="TRASH_dom"/>
</dbReference>
<evidence type="ECO:0000256" key="1">
    <source>
        <dbReference type="ARBA" id="ARBA00022723"/>
    </source>
</evidence>
<keyword evidence="2" id="KW-0677">Repeat</keyword>
<feature type="domain" description="TRASH" evidence="6">
    <location>
        <begin position="706"/>
        <end position="745"/>
    </location>
</feature>
<feature type="compositionally biased region" description="Basic and acidic residues" evidence="5">
    <location>
        <begin position="551"/>
        <end position="563"/>
    </location>
</feature>
<feature type="compositionally biased region" description="Polar residues" evidence="5">
    <location>
        <begin position="290"/>
        <end position="309"/>
    </location>
</feature>
<feature type="region of interest" description="Disordered" evidence="5">
    <location>
        <begin position="1"/>
        <end position="71"/>
    </location>
</feature>
<gene>
    <name evidence="7" type="ORF">RUM43_013826</name>
</gene>
<dbReference type="GO" id="GO:0008270">
    <property type="term" value="F:zinc ion binding"/>
    <property type="evidence" value="ECO:0007669"/>
    <property type="project" value="UniProtKB-KW"/>
</dbReference>
<dbReference type="Proteomes" id="UP001372834">
    <property type="component" value="Unassembled WGS sequence"/>
</dbReference>
<feature type="region of interest" description="Disordered" evidence="5">
    <location>
        <begin position="551"/>
        <end position="570"/>
    </location>
</feature>
<feature type="region of interest" description="Disordered" evidence="5">
    <location>
        <begin position="290"/>
        <end position="315"/>
    </location>
</feature>
<dbReference type="PANTHER" id="PTHR45736:SF1">
    <property type="entry name" value="WITHOUT CHILDREN, ISOFORM B"/>
    <property type="match status" value="1"/>
</dbReference>
<evidence type="ECO:0000256" key="4">
    <source>
        <dbReference type="ARBA" id="ARBA00022833"/>
    </source>
</evidence>
<feature type="compositionally biased region" description="Polar residues" evidence="5">
    <location>
        <begin position="41"/>
        <end position="57"/>
    </location>
</feature>
<feature type="domain" description="TRASH" evidence="6">
    <location>
        <begin position="613"/>
        <end position="648"/>
    </location>
</feature>
<name>A0AAN8PHD7_POLSC</name>
<keyword evidence="1" id="KW-0479">Metal-binding</keyword>
<dbReference type="SMART" id="SM00746">
    <property type="entry name" value="TRASH"/>
    <property type="match status" value="5"/>
</dbReference>
<feature type="domain" description="TRASH" evidence="6">
    <location>
        <begin position="668"/>
        <end position="702"/>
    </location>
</feature>
<protein>
    <recommendedName>
        <fullName evidence="6">TRASH domain-containing protein</fullName>
    </recommendedName>
</protein>
<evidence type="ECO:0000256" key="2">
    <source>
        <dbReference type="ARBA" id="ARBA00022737"/>
    </source>
</evidence>
<keyword evidence="3" id="KW-0863">Zinc-finger</keyword>
<dbReference type="Pfam" id="PF06467">
    <property type="entry name" value="zf-FCS"/>
    <property type="match status" value="1"/>
</dbReference>
<evidence type="ECO:0000259" key="6">
    <source>
        <dbReference type="SMART" id="SM00746"/>
    </source>
</evidence>
<reference evidence="7 8" key="1">
    <citation type="submission" date="2023-10" db="EMBL/GenBank/DDBJ databases">
        <title>Genomes of two closely related lineages of the louse Polyplax serrata with different host specificities.</title>
        <authorList>
            <person name="Martinu J."/>
            <person name="Tarabai H."/>
            <person name="Stefka J."/>
            <person name="Hypsa V."/>
        </authorList>
    </citation>
    <scope>NUCLEOTIDE SEQUENCE [LARGE SCALE GENOMIC DNA]</scope>
    <source>
        <strain evidence="7">HR10_N</strain>
    </source>
</reference>
<feature type="domain" description="TRASH" evidence="6">
    <location>
        <begin position="748"/>
        <end position="788"/>
    </location>
</feature>
<accession>A0AAN8PHD7</accession>
<dbReference type="EMBL" id="JAWJWE010000008">
    <property type="protein sequence ID" value="KAK6631762.1"/>
    <property type="molecule type" value="Genomic_DNA"/>
</dbReference>
<comment type="caution">
    <text evidence="7">The sequence shown here is derived from an EMBL/GenBank/DDBJ whole genome shotgun (WGS) entry which is preliminary data.</text>
</comment>